<evidence type="ECO:0000313" key="2">
    <source>
        <dbReference type="EMBL" id="GGI96106.1"/>
    </source>
</evidence>
<name>A0A917K3T7_9BACL</name>
<proteinExistence type="predicted"/>
<dbReference type="EMBL" id="BMOY01000002">
    <property type="protein sequence ID" value="GGI96106.1"/>
    <property type="molecule type" value="Genomic_DNA"/>
</dbReference>
<gene>
    <name evidence="2" type="ORF">GCM10010885_02230</name>
</gene>
<feature type="transmembrane region" description="Helical" evidence="1">
    <location>
        <begin position="12"/>
        <end position="30"/>
    </location>
</feature>
<reference evidence="2" key="1">
    <citation type="journal article" date="2014" name="Int. J. Syst. Evol. Microbiol.">
        <title>Complete genome sequence of Corynebacterium casei LMG S-19264T (=DSM 44701T), isolated from a smear-ripened cheese.</title>
        <authorList>
            <consortium name="US DOE Joint Genome Institute (JGI-PGF)"/>
            <person name="Walter F."/>
            <person name="Albersmeier A."/>
            <person name="Kalinowski J."/>
            <person name="Ruckert C."/>
        </authorList>
    </citation>
    <scope>NUCLEOTIDE SEQUENCE</scope>
    <source>
        <strain evidence="2">JCM 18487</strain>
    </source>
</reference>
<evidence type="ECO:0000256" key="1">
    <source>
        <dbReference type="SAM" id="Phobius"/>
    </source>
</evidence>
<sequence>MIVRGREHGLTCVELVVALVLAVAATAWMLPVTARAWRYADLEVTANRLLVHLRTMQQLAQTHGVYGLVRMSGFTPDYALYLGNGTQCLGQYAFLPGVNYFDGYLQLNTPNIQYDVAGNSQVGGVIRLVDGPDEADIHLYLGSGLQTLTMGGAGS</sequence>
<keyword evidence="1" id="KW-0812">Transmembrane</keyword>
<keyword evidence="1" id="KW-0472">Membrane</keyword>
<organism evidence="2 3">
    <name type="scientific">Alicyclobacillus cellulosilyticus</name>
    <dbReference type="NCBI Taxonomy" id="1003997"/>
    <lineage>
        <taxon>Bacteria</taxon>
        <taxon>Bacillati</taxon>
        <taxon>Bacillota</taxon>
        <taxon>Bacilli</taxon>
        <taxon>Bacillales</taxon>
        <taxon>Alicyclobacillaceae</taxon>
        <taxon>Alicyclobacillus</taxon>
    </lineage>
</organism>
<dbReference type="AlphaFoldDB" id="A0A917K3T7"/>
<keyword evidence="1" id="KW-1133">Transmembrane helix</keyword>
<protein>
    <submittedName>
        <fullName evidence="2">Uncharacterized protein</fullName>
    </submittedName>
</protein>
<keyword evidence="3" id="KW-1185">Reference proteome</keyword>
<comment type="caution">
    <text evidence="2">The sequence shown here is derived from an EMBL/GenBank/DDBJ whole genome shotgun (WGS) entry which is preliminary data.</text>
</comment>
<reference evidence="2" key="2">
    <citation type="submission" date="2020-09" db="EMBL/GenBank/DDBJ databases">
        <authorList>
            <person name="Sun Q."/>
            <person name="Ohkuma M."/>
        </authorList>
    </citation>
    <scope>NUCLEOTIDE SEQUENCE</scope>
    <source>
        <strain evidence="2">JCM 18487</strain>
    </source>
</reference>
<dbReference type="Proteomes" id="UP000637695">
    <property type="component" value="Unassembled WGS sequence"/>
</dbReference>
<evidence type="ECO:0000313" key="3">
    <source>
        <dbReference type="Proteomes" id="UP000637695"/>
    </source>
</evidence>
<accession>A0A917K3T7</accession>
<dbReference type="RefSeq" id="WP_188880638.1">
    <property type="nucleotide sequence ID" value="NZ_BMOY01000002.1"/>
</dbReference>